<gene>
    <name evidence="1" type="ORF">HMPREF9445_01352</name>
</gene>
<dbReference type="Proteomes" id="UP000010321">
    <property type="component" value="Unassembled WGS sequence"/>
</dbReference>
<dbReference type="EMBL" id="AFBM01000010">
    <property type="protein sequence ID" value="EGF53023.1"/>
    <property type="molecule type" value="Genomic_DNA"/>
</dbReference>
<organism evidence="1 2">
    <name type="scientific">Bacteroides clarus YIT 12056</name>
    <dbReference type="NCBI Taxonomy" id="762984"/>
    <lineage>
        <taxon>Bacteria</taxon>
        <taxon>Pseudomonadati</taxon>
        <taxon>Bacteroidota</taxon>
        <taxon>Bacteroidia</taxon>
        <taxon>Bacteroidales</taxon>
        <taxon>Bacteroidaceae</taxon>
        <taxon>Bacteroides</taxon>
    </lineage>
</organism>
<evidence type="ECO:0000313" key="1">
    <source>
        <dbReference type="EMBL" id="EGF53023.1"/>
    </source>
</evidence>
<name>A0ABN0CPV9_9BACE</name>
<accession>A0ABN0CPV9</accession>
<keyword evidence="2" id="KW-1185">Reference proteome</keyword>
<sequence length="49" mass="5734">MYFRKKRKAKISSKEATTSFYGVCANKSITRENTDEKMKTSANKKWIVK</sequence>
<evidence type="ECO:0000313" key="2">
    <source>
        <dbReference type="Proteomes" id="UP000010321"/>
    </source>
</evidence>
<comment type="caution">
    <text evidence="1">The sequence shown here is derived from an EMBL/GenBank/DDBJ whole genome shotgun (WGS) entry which is preliminary data.</text>
</comment>
<protein>
    <submittedName>
        <fullName evidence="1">Uncharacterized protein</fullName>
    </submittedName>
</protein>
<proteinExistence type="predicted"/>
<reference evidence="1 2" key="1">
    <citation type="submission" date="2011-02" db="EMBL/GenBank/DDBJ databases">
        <authorList>
            <person name="Weinstock G."/>
            <person name="Sodergren E."/>
            <person name="Clifton S."/>
            <person name="Fulton L."/>
            <person name="Fulton B."/>
            <person name="Courtney L."/>
            <person name="Fronick C."/>
            <person name="Harrison M."/>
            <person name="Strong C."/>
            <person name="Farmer C."/>
            <person name="Delahaunty K."/>
            <person name="Markovic C."/>
            <person name="Hall O."/>
            <person name="Minx P."/>
            <person name="Tomlinson C."/>
            <person name="Mitreva M."/>
            <person name="Hou S."/>
            <person name="Chen J."/>
            <person name="Wollam A."/>
            <person name="Pepin K.H."/>
            <person name="Johnson M."/>
            <person name="Bhonagiri V."/>
            <person name="Zhang X."/>
            <person name="Suruliraj S."/>
            <person name="Warren W."/>
            <person name="Chinwalla A."/>
            <person name="Mardis E.R."/>
            <person name="Wilson R.K."/>
        </authorList>
    </citation>
    <scope>NUCLEOTIDE SEQUENCE [LARGE SCALE GENOMIC DNA]</scope>
    <source>
        <strain evidence="1 2">YIT 12056</strain>
    </source>
</reference>